<comment type="subcellular location">
    <subcellularLocation>
        <location evidence="1">Membrane</location>
        <topology evidence="1">Multi-pass membrane protein</topology>
    </subcellularLocation>
</comment>
<organism evidence="7 8">
    <name type="scientific">Kouleothrix aurantiaca</name>
    <dbReference type="NCBI Taxonomy" id="186479"/>
    <lineage>
        <taxon>Bacteria</taxon>
        <taxon>Bacillati</taxon>
        <taxon>Chloroflexota</taxon>
        <taxon>Chloroflexia</taxon>
        <taxon>Chloroflexales</taxon>
        <taxon>Roseiflexineae</taxon>
        <taxon>Roseiflexaceae</taxon>
        <taxon>Kouleothrix</taxon>
    </lineage>
</organism>
<dbReference type="EMBL" id="LJCR01000808">
    <property type="protein sequence ID" value="KPV51708.1"/>
    <property type="molecule type" value="Genomic_DNA"/>
</dbReference>
<keyword evidence="8" id="KW-1185">Reference proteome</keyword>
<dbReference type="GO" id="GO:0016020">
    <property type="term" value="C:membrane"/>
    <property type="evidence" value="ECO:0007669"/>
    <property type="project" value="UniProtKB-SubCell"/>
</dbReference>
<dbReference type="PATRIC" id="fig|186479.3.peg.10279"/>
<sequence>MKLLSLYQREFADYDWKAFQRDLLAGLTVGAVALPLALAFGVASGATAAAGMVTAILAGVLIAGLGGASYQISGPTGAMSAVLIVLAQRYGLPGVWVAGVMAGIFLVLLGVFRLGRYIAFIPSPVITGFTSGIALIIAIGQIDNFLGIQTPKADNSLAKLLFYFTHLVVPDWHALALGGLVIAVMLIAPRLSKTIPGSLLGLILAALVAAVAGWQVPIIGDIPRTILLDQRLTLSAIPWEALSGLLTPAISIAALGGIESLLCGAVGSTMTGKPIDSNQELIGQGIGNILIPFFGGVPATAAIARTSVGVKSGGLTRVMSFVHAGVLLLSVLALAPLIGRIPMAALAGVLMMTAWRMNEWESIRFFTRARLKHALVGMLVTMIATVALDLTQAILIGIAISALIYLRQSAGSMGVTREPVDPARLRQIGHRLLTTDSSVHIYYLTGPLFFGSVNTVLEAFKNAGDWRALIISMRGVPLIDAMGIQALEQIVETERHRGAQVCFSSLQPAVREMFARTGLLAKVGEENIFWSADQAIVAVHGMAGPAEEAVAER</sequence>
<feature type="transmembrane region" description="Helical" evidence="5">
    <location>
        <begin position="117"/>
        <end position="139"/>
    </location>
</feature>
<feature type="transmembrane region" description="Helical" evidence="5">
    <location>
        <begin position="379"/>
        <end position="406"/>
    </location>
</feature>
<dbReference type="AlphaFoldDB" id="A0A0P9DF32"/>
<dbReference type="Proteomes" id="UP000050509">
    <property type="component" value="Unassembled WGS sequence"/>
</dbReference>
<name>A0A0P9DF32_9CHLR</name>
<evidence type="ECO:0000256" key="3">
    <source>
        <dbReference type="ARBA" id="ARBA00022989"/>
    </source>
</evidence>
<accession>A0A0P9DF32</accession>
<dbReference type="GO" id="GO:0055085">
    <property type="term" value="P:transmembrane transport"/>
    <property type="evidence" value="ECO:0007669"/>
    <property type="project" value="InterPro"/>
</dbReference>
<dbReference type="Gene3D" id="3.30.750.24">
    <property type="entry name" value="STAS domain"/>
    <property type="match status" value="1"/>
</dbReference>
<dbReference type="InterPro" id="IPR001902">
    <property type="entry name" value="SLC26A/SulP_fam"/>
</dbReference>
<protein>
    <submittedName>
        <fullName evidence="7">Sulfate permease</fullName>
    </submittedName>
</protein>
<dbReference type="CDD" id="cd07042">
    <property type="entry name" value="STAS_SulP_like_sulfate_transporter"/>
    <property type="match status" value="1"/>
</dbReference>
<dbReference type="SUPFAM" id="SSF52091">
    <property type="entry name" value="SpoIIaa-like"/>
    <property type="match status" value="1"/>
</dbReference>
<evidence type="ECO:0000256" key="2">
    <source>
        <dbReference type="ARBA" id="ARBA00022692"/>
    </source>
</evidence>
<feature type="transmembrane region" description="Helical" evidence="5">
    <location>
        <begin position="241"/>
        <end position="262"/>
    </location>
</feature>
<dbReference type="Pfam" id="PF01740">
    <property type="entry name" value="STAS"/>
    <property type="match status" value="1"/>
</dbReference>
<feature type="transmembrane region" description="Helical" evidence="5">
    <location>
        <begin position="160"/>
        <end position="187"/>
    </location>
</feature>
<keyword evidence="3 5" id="KW-1133">Transmembrane helix</keyword>
<feature type="transmembrane region" description="Helical" evidence="5">
    <location>
        <begin position="282"/>
        <end position="303"/>
    </location>
</feature>
<dbReference type="PANTHER" id="PTHR11814">
    <property type="entry name" value="SULFATE TRANSPORTER"/>
    <property type="match status" value="1"/>
</dbReference>
<dbReference type="Pfam" id="PF00916">
    <property type="entry name" value="Sulfate_transp"/>
    <property type="match status" value="1"/>
</dbReference>
<dbReference type="InterPro" id="IPR002645">
    <property type="entry name" value="STAS_dom"/>
</dbReference>
<evidence type="ECO:0000256" key="5">
    <source>
        <dbReference type="SAM" id="Phobius"/>
    </source>
</evidence>
<keyword evidence="4 5" id="KW-0472">Membrane</keyword>
<evidence type="ECO:0000313" key="8">
    <source>
        <dbReference type="Proteomes" id="UP000050509"/>
    </source>
</evidence>
<feature type="transmembrane region" description="Helical" evidence="5">
    <location>
        <begin position="23"/>
        <end position="43"/>
    </location>
</feature>
<dbReference type="InterPro" id="IPR011547">
    <property type="entry name" value="SLC26A/SulP_dom"/>
</dbReference>
<feature type="domain" description="STAS" evidence="6">
    <location>
        <begin position="429"/>
        <end position="539"/>
    </location>
</feature>
<evidence type="ECO:0000259" key="6">
    <source>
        <dbReference type="PROSITE" id="PS50801"/>
    </source>
</evidence>
<dbReference type="InterPro" id="IPR036513">
    <property type="entry name" value="STAS_dom_sf"/>
</dbReference>
<feature type="transmembrane region" description="Helical" evidence="5">
    <location>
        <begin position="49"/>
        <end position="70"/>
    </location>
</feature>
<keyword evidence="2 5" id="KW-0812">Transmembrane</keyword>
<evidence type="ECO:0000313" key="7">
    <source>
        <dbReference type="EMBL" id="KPV51708.1"/>
    </source>
</evidence>
<dbReference type="PROSITE" id="PS50801">
    <property type="entry name" value="STAS"/>
    <property type="match status" value="1"/>
</dbReference>
<evidence type="ECO:0000256" key="1">
    <source>
        <dbReference type="ARBA" id="ARBA00004141"/>
    </source>
</evidence>
<gene>
    <name evidence="7" type="ORF">SE17_19700</name>
</gene>
<feature type="transmembrane region" description="Helical" evidence="5">
    <location>
        <begin position="90"/>
        <end position="111"/>
    </location>
</feature>
<feature type="transmembrane region" description="Helical" evidence="5">
    <location>
        <begin position="199"/>
        <end position="220"/>
    </location>
</feature>
<comment type="caution">
    <text evidence="7">The sequence shown here is derived from an EMBL/GenBank/DDBJ whole genome shotgun (WGS) entry which is preliminary data.</text>
</comment>
<reference evidence="7 8" key="1">
    <citation type="submission" date="2015-09" db="EMBL/GenBank/DDBJ databases">
        <title>Draft genome sequence of Kouleothrix aurantiaca JCM 19913.</title>
        <authorList>
            <person name="Hemp J."/>
        </authorList>
    </citation>
    <scope>NUCLEOTIDE SEQUENCE [LARGE SCALE GENOMIC DNA]</scope>
    <source>
        <strain evidence="7 8">COM-B</strain>
    </source>
</reference>
<proteinExistence type="predicted"/>
<evidence type="ECO:0000256" key="4">
    <source>
        <dbReference type="ARBA" id="ARBA00023136"/>
    </source>
</evidence>